<dbReference type="InterPro" id="IPR000595">
    <property type="entry name" value="cNMP-bd_dom"/>
</dbReference>
<dbReference type="OrthoDB" id="9800897at2"/>
<accession>A0A364P226</accession>
<proteinExistence type="predicted"/>
<dbReference type="CDD" id="cd00038">
    <property type="entry name" value="CAP_ED"/>
    <property type="match status" value="1"/>
</dbReference>
<dbReference type="PANTHER" id="PTHR44591:SF3">
    <property type="entry name" value="RESPONSE REGULATORY DOMAIN-CONTAINING PROTEIN"/>
    <property type="match status" value="1"/>
</dbReference>
<protein>
    <recommendedName>
        <fullName evidence="7">Response regulator</fullName>
    </recommendedName>
</protein>
<dbReference type="InterPro" id="IPR001789">
    <property type="entry name" value="Sig_transdc_resp-reg_receiver"/>
</dbReference>
<dbReference type="SUPFAM" id="SSF51206">
    <property type="entry name" value="cAMP-binding domain-like"/>
    <property type="match status" value="1"/>
</dbReference>
<dbReference type="Pfam" id="PF00072">
    <property type="entry name" value="Response_reg"/>
    <property type="match status" value="1"/>
</dbReference>
<feature type="domain" description="Cyclic nucleotide-binding" evidence="3">
    <location>
        <begin position="165"/>
        <end position="263"/>
    </location>
</feature>
<sequence>MRTCMIVEDSATIRRVLREMLRKLGLFSIEAKCAEDALAICAKRLPDAMIVDWNLPGMNGLALVRQVRALPEGKAPRIIMCTVETSMDHIERALAEGADEYIMKPFTMEALADKLTLVGVDVNLKPSESEAEGARVSMEQANHRRQFSRLAIAAMTVADNEVRIYRPGETIYRKGDTPDFGYILMSGTVQITTPRHGETLVVGELEPYQLFGELALIERFPRPVTATATTQAEVMLISPERFRAKLDELDPFMRSWVESLSDHIFSLLAITAGDEPKRSA</sequence>
<dbReference type="GO" id="GO:0000160">
    <property type="term" value="P:phosphorelay signal transduction system"/>
    <property type="evidence" value="ECO:0007669"/>
    <property type="project" value="InterPro"/>
</dbReference>
<evidence type="ECO:0000313" key="5">
    <source>
        <dbReference type="EMBL" id="RAU23392.1"/>
    </source>
</evidence>
<dbReference type="PROSITE" id="PS50110">
    <property type="entry name" value="RESPONSE_REGULATORY"/>
    <property type="match status" value="1"/>
</dbReference>
<evidence type="ECO:0000256" key="2">
    <source>
        <dbReference type="PROSITE-ProRule" id="PRU00169"/>
    </source>
</evidence>
<keyword evidence="1 2" id="KW-0597">Phosphoprotein</keyword>
<reference evidence="5 6" key="1">
    <citation type="submission" date="2017-11" db="EMBL/GenBank/DDBJ databases">
        <title>Draft genome sequence of magnetotactic bacterium Magnetospirillum kuznetsovii LBB-42.</title>
        <authorList>
            <person name="Grouzdev D.S."/>
            <person name="Rysina M.S."/>
            <person name="Baslerov R.V."/>
            <person name="Koziaeva V."/>
        </authorList>
    </citation>
    <scope>NUCLEOTIDE SEQUENCE [LARGE SCALE GENOMIC DNA]</scope>
    <source>
        <strain evidence="5 6">LBB-42</strain>
    </source>
</reference>
<dbReference type="PANTHER" id="PTHR44591">
    <property type="entry name" value="STRESS RESPONSE REGULATOR PROTEIN 1"/>
    <property type="match status" value="1"/>
</dbReference>
<dbReference type="InterPro" id="IPR011006">
    <property type="entry name" value="CheY-like_superfamily"/>
</dbReference>
<dbReference type="InterPro" id="IPR050595">
    <property type="entry name" value="Bact_response_regulator"/>
</dbReference>
<evidence type="ECO:0000256" key="1">
    <source>
        <dbReference type="ARBA" id="ARBA00022553"/>
    </source>
</evidence>
<feature type="modified residue" description="4-aspartylphosphate" evidence="2">
    <location>
        <position position="52"/>
    </location>
</feature>
<dbReference type="CDD" id="cd17546">
    <property type="entry name" value="REC_hyHK_CKI1_RcsC-like"/>
    <property type="match status" value="1"/>
</dbReference>
<dbReference type="Pfam" id="PF00027">
    <property type="entry name" value="cNMP_binding"/>
    <property type="match status" value="1"/>
</dbReference>
<gene>
    <name evidence="5" type="ORF">CU669_04485</name>
</gene>
<dbReference type="RefSeq" id="WP_112142590.1">
    <property type="nucleotide sequence ID" value="NZ_PGTO01000002.1"/>
</dbReference>
<organism evidence="5 6">
    <name type="scientific">Paramagnetospirillum kuznetsovii</name>
    <dbReference type="NCBI Taxonomy" id="2053833"/>
    <lineage>
        <taxon>Bacteria</taxon>
        <taxon>Pseudomonadati</taxon>
        <taxon>Pseudomonadota</taxon>
        <taxon>Alphaproteobacteria</taxon>
        <taxon>Rhodospirillales</taxon>
        <taxon>Magnetospirillaceae</taxon>
        <taxon>Paramagnetospirillum</taxon>
    </lineage>
</organism>
<feature type="domain" description="Response regulatory" evidence="4">
    <location>
        <begin position="3"/>
        <end position="119"/>
    </location>
</feature>
<dbReference type="SUPFAM" id="SSF52172">
    <property type="entry name" value="CheY-like"/>
    <property type="match status" value="1"/>
</dbReference>
<dbReference type="AlphaFoldDB" id="A0A364P226"/>
<name>A0A364P226_9PROT</name>
<dbReference type="Gene3D" id="2.60.120.10">
    <property type="entry name" value="Jelly Rolls"/>
    <property type="match status" value="1"/>
</dbReference>
<evidence type="ECO:0000259" key="3">
    <source>
        <dbReference type="PROSITE" id="PS50042"/>
    </source>
</evidence>
<dbReference type="Proteomes" id="UP000251075">
    <property type="component" value="Unassembled WGS sequence"/>
</dbReference>
<evidence type="ECO:0008006" key="7">
    <source>
        <dbReference type="Google" id="ProtNLM"/>
    </source>
</evidence>
<dbReference type="InterPro" id="IPR014710">
    <property type="entry name" value="RmlC-like_jellyroll"/>
</dbReference>
<dbReference type="InterPro" id="IPR018490">
    <property type="entry name" value="cNMP-bd_dom_sf"/>
</dbReference>
<keyword evidence="6" id="KW-1185">Reference proteome</keyword>
<evidence type="ECO:0000259" key="4">
    <source>
        <dbReference type="PROSITE" id="PS50110"/>
    </source>
</evidence>
<evidence type="ECO:0000313" key="6">
    <source>
        <dbReference type="Proteomes" id="UP000251075"/>
    </source>
</evidence>
<dbReference type="SMART" id="SM00448">
    <property type="entry name" value="REC"/>
    <property type="match status" value="1"/>
</dbReference>
<dbReference type="SMART" id="SM00100">
    <property type="entry name" value="cNMP"/>
    <property type="match status" value="1"/>
</dbReference>
<dbReference type="Gene3D" id="3.40.50.2300">
    <property type="match status" value="1"/>
</dbReference>
<dbReference type="EMBL" id="PGTO01000002">
    <property type="protein sequence ID" value="RAU23392.1"/>
    <property type="molecule type" value="Genomic_DNA"/>
</dbReference>
<dbReference type="PROSITE" id="PS50042">
    <property type="entry name" value="CNMP_BINDING_3"/>
    <property type="match status" value="1"/>
</dbReference>
<comment type="caution">
    <text evidence="5">The sequence shown here is derived from an EMBL/GenBank/DDBJ whole genome shotgun (WGS) entry which is preliminary data.</text>
</comment>